<organism evidence="1 2">
    <name type="scientific">Acinetobacter baumannii</name>
    <dbReference type="NCBI Taxonomy" id="470"/>
    <lineage>
        <taxon>Bacteria</taxon>
        <taxon>Pseudomonadati</taxon>
        <taxon>Pseudomonadota</taxon>
        <taxon>Gammaproteobacteria</taxon>
        <taxon>Moraxellales</taxon>
        <taxon>Moraxellaceae</taxon>
        <taxon>Acinetobacter</taxon>
        <taxon>Acinetobacter calcoaceticus/baumannii complex</taxon>
    </lineage>
</organism>
<sequence length="83" mass="9599">MRKQTNEHDIAKAAAYVLKESFIKAARTEKVLYVENDTLWSKTPLGQPVFIKQLCGRNPNFSKKIANRRVFKIKKRHVNSAIN</sequence>
<gene>
    <name evidence="1" type="ORF">GSE42_04180</name>
</gene>
<name>A0A505MGH2_ACIBA</name>
<proteinExistence type="predicted"/>
<dbReference type="AlphaFoldDB" id="A0A505MGH2"/>
<protein>
    <submittedName>
        <fullName evidence="1">Uncharacterized protein</fullName>
    </submittedName>
</protein>
<evidence type="ECO:0000313" key="2">
    <source>
        <dbReference type="Proteomes" id="UP000480763"/>
    </source>
</evidence>
<dbReference type="Proteomes" id="UP000480763">
    <property type="component" value="Unassembled WGS sequence"/>
</dbReference>
<evidence type="ECO:0000313" key="1">
    <source>
        <dbReference type="EMBL" id="MYM77128.1"/>
    </source>
</evidence>
<dbReference type="EMBL" id="WWCH01000001">
    <property type="protein sequence ID" value="MYM77128.1"/>
    <property type="molecule type" value="Genomic_DNA"/>
</dbReference>
<accession>A0A505MGH2</accession>
<reference evidence="1 2" key="1">
    <citation type="journal article" date="2017" name="Ann. Clin. Microbiol. Antimicrob.">
        <title>New eight genes identified at the clinical multidrug-resistant Acinetobacter baumannii DMS06669 strain in a Vietnam hospital.</title>
        <authorList>
            <person name="Si-Tuan N."/>
            <person name="Ngoc H.M."/>
            <person name="Hang P.T.T."/>
            <person name="Nguyen C."/>
            <person name="Van P.H."/>
            <person name="Huong N.T."/>
        </authorList>
    </citation>
    <scope>NUCLEOTIDE SEQUENCE [LARGE SCALE GENOMIC DNA]</scope>
    <source>
        <strain evidence="1 2">DMS06669</strain>
    </source>
</reference>
<comment type="caution">
    <text evidence="1">The sequence shown here is derived from an EMBL/GenBank/DDBJ whole genome shotgun (WGS) entry which is preliminary data.</text>
</comment>